<accession>A0A2G1QMR3</accession>
<comment type="caution">
    <text evidence="2">The sequence shown here is derived from an EMBL/GenBank/DDBJ whole genome shotgun (WGS) entry which is preliminary data.</text>
</comment>
<evidence type="ECO:0000313" key="3">
    <source>
        <dbReference type="Proteomes" id="UP000221168"/>
    </source>
</evidence>
<name>A0A2G1QMR3_9HYPH</name>
<dbReference type="EMBL" id="PDVP01000006">
    <property type="protein sequence ID" value="PHP66740.1"/>
    <property type="molecule type" value="Genomic_DNA"/>
</dbReference>
<protein>
    <recommendedName>
        <fullName evidence="4">DUF3489 domain-containing protein</fullName>
    </recommendedName>
</protein>
<reference evidence="2 3" key="1">
    <citation type="submission" date="2017-10" db="EMBL/GenBank/DDBJ databases">
        <title>Sedimentibacterium mangrovi gen. nov., sp. nov., a novel member of family Phyllobacteriacea isolated from mangrove sediment.</title>
        <authorList>
            <person name="Liao H."/>
            <person name="Tian Y."/>
        </authorList>
    </citation>
    <scope>NUCLEOTIDE SEQUENCE [LARGE SCALE GENOMIC DNA]</scope>
    <source>
        <strain evidence="2 3">X9-2-2</strain>
    </source>
</reference>
<sequence length="126" mass="13052">MNTHITESNTEGGASAAVPSHAAGNGGERKSHRATESTSIVPRKRAAKSKRDQLVALLSKPNGARISVIVERLGWQAHTVRAALSGLRKQGIEVAASKSPKTGETVYAIVASPKVDDADGGDRAAS</sequence>
<feature type="region of interest" description="Disordered" evidence="1">
    <location>
        <begin position="1"/>
        <end position="52"/>
    </location>
</feature>
<dbReference type="Proteomes" id="UP000221168">
    <property type="component" value="Unassembled WGS sequence"/>
</dbReference>
<dbReference type="OrthoDB" id="7206991at2"/>
<keyword evidence="3" id="KW-1185">Reference proteome</keyword>
<feature type="compositionally biased region" description="Polar residues" evidence="1">
    <location>
        <begin position="1"/>
        <end position="12"/>
    </location>
</feature>
<evidence type="ECO:0000256" key="1">
    <source>
        <dbReference type="SAM" id="MobiDB-lite"/>
    </source>
</evidence>
<dbReference type="Pfam" id="PF11994">
    <property type="entry name" value="DUF3489"/>
    <property type="match status" value="1"/>
</dbReference>
<evidence type="ECO:0008006" key="4">
    <source>
        <dbReference type="Google" id="ProtNLM"/>
    </source>
</evidence>
<proteinExistence type="predicted"/>
<organism evidence="2 3">
    <name type="scientific">Zhengella mangrovi</name>
    <dbReference type="NCBI Taxonomy" id="1982044"/>
    <lineage>
        <taxon>Bacteria</taxon>
        <taxon>Pseudomonadati</taxon>
        <taxon>Pseudomonadota</taxon>
        <taxon>Alphaproteobacteria</taxon>
        <taxon>Hyphomicrobiales</taxon>
        <taxon>Notoacmeibacteraceae</taxon>
        <taxon>Zhengella</taxon>
    </lineage>
</organism>
<dbReference type="InterPro" id="IPR021880">
    <property type="entry name" value="DUF3489"/>
</dbReference>
<dbReference type="AlphaFoldDB" id="A0A2G1QMR3"/>
<gene>
    <name evidence="2" type="ORF">CSC94_11550</name>
</gene>
<dbReference type="RefSeq" id="WP_099306506.1">
    <property type="nucleotide sequence ID" value="NZ_PDVP01000006.1"/>
</dbReference>
<evidence type="ECO:0000313" key="2">
    <source>
        <dbReference type="EMBL" id="PHP66740.1"/>
    </source>
</evidence>